<dbReference type="GO" id="GO:0004113">
    <property type="term" value="F:2',3'-cyclic-nucleotide 3'-phosphodiesterase activity"/>
    <property type="evidence" value="ECO:0007669"/>
    <property type="project" value="TreeGrafter"/>
</dbReference>
<reference evidence="3" key="1">
    <citation type="journal article" date="2017" name="Nat. Commun.">
        <title>The asparagus genome sheds light on the origin and evolution of a young Y chromosome.</title>
        <authorList>
            <person name="Harkess A."/>
            <person name="Zhou J."/>
            <person name="Xu C."/>
            <person name="Bowers J.E."/>
            <person name="Van der Hulst R."/>
            <person name="Ayyampalayam S."/>
            <person name="Mercati F."/>
            <person name="Riccardi P."/>
            <person name="McKain M.R."/>
            <person name="Kakrana A."/>
            <person name="Tang H."/>
            <person name="Ray J."/>
            <person name="Groenendijk J."/>
            <person name="Arikit S."/>
            <person name="Mathioni S.M."/>
            <person name="Nakano M."/>
            <person name="Shan H."/>
            <person name="Telgmann-Rauber A."/>
            <person name="Kanno A."/>
            <person name="Yue Z."/>
            <person name="Chen H."/>
            <person name="Li W."/>
            <person name="Chen Y."/>
            <person name="Xu X."/>
            <person name="Zhang Y."/>
            <person name="Luo S."/>
            <person name="Chen H."/>
            <person name="Gao J."/>
            <person name="Mao Z."/>
            <person name="Pires J.C."/>
            <person name="Luo M."/>
            <person name="Kudrna D."/>
            <person name="Wing R.A."/>
            <person name="Meyers B.C."/>
            <person name="Yi K."/>
            <person name="Kong H."/>
            <person name="Lavrijsen P."/>
            <person name="Sunseri F."/>
            <person name="Falavigna A."/>
            <person name="Ye Y."/>
            <person name="Leebens-Mack J.H."/>
            <person name="Chen G."/>
        </authorList>
    </citation>
    <scope>NUCLEOTIDE SEQUENCE [LARGE SCALE GENOMIC DNA]</scope>
    <source>
        <strain evidence="3">cv. DH0086</strain>
    </source>
</reference>
<evidence type="ECO:0000259" key="1">
    <source>
        <dbReference type="Pfam" id="PF25103"/>
    </source>
</evidence>
<evidence type="ECO:0000313" key="2">
    <source>
        <dbReference type="EMBL" id="ONK68300.1"/>
    </source>
</evidence>
<dbReference type="AlphaFoldDB" id="A0A5P1EVZ3"/>
<dbReference type="Gene3D" id="3.90.1140.10">
    <property type="entry name" value="Cyclic phosphodiesterase"/>
    <property type="match status" value="1"/>
</dbReference>
<dbReference type="Pfam" id="PF25103">
    <property type="entry name" value="DUF7811"/>
    <property type="match status" value="1"/>
</dbReference>
<name>A0A5P1EVZ3_ASPOF</name>
<dbReference type="Proteomes" id="UP000243459">
    <property type="component" value="Chromosome 5"/>
</dbReference>
<dbReference type="Gramene" id="ONK68300">
    <property type="protein sequence ID" value="ONK68300"/>
    <property type="gene ID" value="A4U43_C05F9870"/>
</dbReference>
<gene>
    <name evidence="2" type="ORF">A4U43_C05F9870</name>
</gene>
<dbReference type="InterPro" id="IPR009097">
    <property type="entry name" value="Cyclic_Pdiesterase"/>
</dbReference>
<keyword evidence="3" id="KW-1185">Reference proteome</keyword>
<dbReference type="EMBL" id="CM007385">
    <property type="protein sequence ID" value="ONK68300.1"/>
    <property type="molecule type" value="Genomic_DNA"/>
</dbReference>
<sequence>MVGLTKEVVVSNSIEKGDVDCKVVMKVPVEKEGVGGAHDEVETFCRSIEMLSDVVEDTVLEHGGEVMEVSARCCGYFGFKYSRPYTPRSSLLYGELTEEKNERVQKRVLELDQEIVGFTFEVSEIGLAETDTEDKSLKSWEIVEIMKLY</sequence>
<dbReference type="PANTHER" id="PTHR28141">
    <property type="entry name" value="2',3'-CYCLIC-NUCLEOTIDE 3'-PHOSPHODIESTERASE"/>
    <property type="match status" value="1"/>
</dbReference>
<dbReference type="InterPro" id="IPR012386">
    <property type="entry name" value="Cyclic-nucl_3Pdiesterase"/>
</dbReference>
<protein>
    <recommendedName>
        <fullName evidence="1">DUF7811 domain-containing protein</fullName>
    </recommendedName>
</protein>
<organism evidence="2 3">
    <name type="scientific">Asparagus officinalis</name>
    <name type="common">Garden asparagus</name>
    <dbReference type="NCBI Taxonomy" id="4686"/>
    <lineage>
        <taxon>Eukaryota</taxon>
        <taxon>Viridiplantae</taxon>
        <taxon>Streptophyta</taxon>
        <taxon>Embryophyta</taxon>
        <taxon>Tracheophyta</taxon>
        <taxon>Spermatophyta</taxon>
        <taxon>Magnoliopsida</taxon>
        <taxon>Liliopsida</taxon>
        <taxon>Asparagales</taxon>
        <taxon>Asparagaceae</taxon>
        <taxon>Asparagoideae</taxon>
        <taxon>Asparagus</taxon>
    </lineage>
</organism>
<accession>A0A5P1EVZ3</accession>
<dbReference type="GO" id="GO:0009187">
    <property type="term" value="P:cyclic nucleotide metabolic process"/>
    <property type="evidence" value="ECO:0007669"/>
    <property type="project" value="TreeGrafter"/>
</dbReference>
<dbReference type="InterPro" id="IPR056713">
    <property type="entry name" value="DUF7811"/>
</dbReference>
<evidence type="ECO:0000313" key="3">
    <source>
        <dbReference type="Proteomes" id="UP000243459"/>
    </source>
</evidence>
<dbReference type="SUPFAM" id="SSF55144">
    <property type="entry name" value="LigT-like"/>
    <property type="match status" value="1"/>
</dbReference>
<feature type="domain" description="DUF7811" evidence="1">
    <location>
        <begin position="41"/>
        <end position="70"/>
    </location>
</feature>
<proteinExistence type="predicted"/>
<dbReference type="PANTHER" id="PTHR28141:SF1">
    <property type="entry name" value="2',3'-CYCLIC-NUCLEOTIDE 3'-PHOSPHODIESTERASE"/>
    <property type="match status" value="1"/>
</dbReference>